<comment type="caution">
    <text evidence="1">The sequence shown here is derived from an EMBL/GenBank/DDBJ whole genome shotgun (WGS) entry which is preliminary data.</text>
</comment>
<accession>A0ABQ3WJW5</accession>
<sequence length="70" mass="7330">MADSALSLAGGHRITVRWRIPDGVVPASLCVADLNPRARSSAAGTGCAGDRMVRVEDGEQQVCLICVGHR</sequence>
<reference evidence="1" key="1">
    <citation type="submission" date="2021-01" db="EMBL/GenBank/DDBJ databases">
        <title>Whole genome shotgun sequence of Actinoplanes capillaceus NBRC 16408.</title>
        <authorList>
            <person name="Komaki H."/>
            <person name="Tamura T."/>
        </authorList>
    </citation>
    <scope>NUCLEOTIDE SEQUENCE [LARGE SCALE GENOMIC DNA]</scope>
    <source>
        <strain evidence="1">NBRC 16408</strain>
    </source>
</reference>
<protein>
    <submittedName>
        <fullName evidence="1">Uncharacterized protein</fullName>
    </submittedName>
</protein>
<dbReference type="EMBL" id="BOMF01000075">
    <property type="protein sequence ID" value="GID46526.1"/>
    <property type="molecule type" value="Genomic_DNA"/>
</dbReference>
<gene>
    <name evidence="1" type="ORF">Aca07nite_38010</name>
</gene>
<proteinExistence type="predicted"/>
<name>A0ABQ3WJW5_9ACTN</name>
<evidence type="ECO:0000313" key="1">
    <source>
        <dbReference type="EMBL" id="GID46526.1"/>
    </source>
</evidence>
<organism evidence="1">
    <name type="scientific">Actinoplanes campanulatus</name>
    <dbReference type="NCBI Taxonomy" id="113559"/>
    <lineage>
        <taxon>Bacteria</taxon>
        <taxon>Bacillati</taxon>
        <taxon>Actinomycetota</taxon>
        <taxon>Actinomycetes</taxon>
        <taxon>Micromonosporales</taxon>
        <taxon>Micromonosporaceae</taxon>
        <taxon>Actinoplanes</taxon>
    </lineage>
</organism>